<gene>
    <name evidence="7" type="ORF">P5G52_01685</name>
</gene>
<proteinExistence type="predicted"/>
<feature type="transmembrane region" description="Helical" evidence="5">
    <location>
        <begin position="181"/>
        <end position="200"/>
    </location>
</feature>
<feature type="transmembrane region" description="Helical" evidence="5">
    <location>
        <begin position="274"/>
        <end position="299"/>
    </location>
</feature>
<dbReference type="InterPro" id="IPR013525">
    <property type="entry name" value="ABC2_TM"/>
</dbReference>
<dbReference type="RefSeq" id="WP_301224253.1">
    <property type="nucleotide sequence ID" value="NZ_JAROCG010000001.1"/>
</dbReference>
<evidence type="ECO:0000256" key="4">
    <source>
        <dbReference type="ARBA" id="ARBA00023136"/>
    </source>
</evidence>
<evidence type="ECO:0000313" key="7">
    <source>
        <dbReference type="EMBL" id="MDN4609568.1"/>
    </source>
</evidence>
<organism evidence="7 8">
    <name type="scientific">Arthrobacter burdickii</name>
    <dbReference type="NCBI Taxonomy" id="3035920"/>
    <lineage>
        <taxon>Bacteria</taxon>
        <taxon>Bacillati</taxon>
        <taxon>Actinomycetota</taxon>
        <taxon>Actinomycetes</taxon>
        <taxon>Micrococcales</taxon>
        <taxon>Micrococcaceae</taxon>
        <taxon>Arthrobacter</taxon>
    </lineage>
</organism>
<keyword evidence="2 5" id="KW-0812">Transmembrane</keyword>
<feature type="transmembrane region" description="Helical" evidence="5">
    <location>
        <begin position="23"/>
        <end position="43"/>
    </location>
</feature>
<comment type="subcellular location">
    <subcellularLocation>
        <location evidence="1">Membrane</location>
        <topology evidence="1">Multi-pass membrane protein</topology>
    </subcellularLocation>
</comment>
<keyword evidence="4 5" id="KW-0472">Membrane</keyword>
<keyword evidence="8" id="KW-1185">Reference proteome</keyword>
<feature type="transmembrane region" description="Helical" evidence="5">
    <location>
        <begin position="333"/>
        <end position="351"/>
    </location>
</feature>
<name>A0ABT8JXM7_9MICC</name>
<accession>A0ABT8JXM7</accession>
<evidence type="ECO:0000256" key="5">
    <source>
        <dbReference type="SAM" id="Phobius"/>
    </source>
</evidence>
<evidence type="ECO:0000256" key="3">
    <source>
        <dbReference type="ARBA" id="ARBA00022989"/>
    </source>
</evidence>
<sequence length="412" mass="44183">MAQHNLSTVVSFEFLRTISKPRFWIGTLTVPLIMGIAIALIYLSNSTTEATADAQREAEFSIAYTDASGLITPEQAALFNAESAASGEEAIAAVKGGSLDAYFAYPQDLRSDPVRVYGADEGIFANGKYSEVAEAMLDSAVQAGIDDPTLLALTQTEPVVDVTTYADGVEAGGINAIVPPMLFLVIFYGLIVLLAGQMLASTLEEKENRVTEMILTTLNPTTLITGKVISLFMVGALQSIIFSSPIIIGYLFFREQVNIPELDLNSLIFNPQTMIIGFLLMVGGFSLFTTSLVALGAIMPTAKEAGNFMGMMIALLFVPFYVVSLVISNPQALVVQIFTYFPYSAPVTALLRNGFGSLSLLEGCIVIVILFLCSALMLRVAVKLFQHGSIAYTSKVSLKSAFTTNHPKAPAT</sequence>
<evidence type="ECO:0000313" key="8">
    <source>
        <dbReference type="Proteomes" id="UP001174209"/>
    </source>
</evidence>
<reference evidence="7" key="1">
    <citation type="submission" date="2023-06" db="EMBL/GenBank/DDBJ databases">
        <title>MT1 and MT2 Draft Genomes of Novel Species.</title>
        <authorList>
            <person name="Venkateswaran K."/>
        </authorList>
    </citation>
    <scope>NUCLEOTIDE SEQUENCE</scope>
    <source>
        <strain evidence="7">IIF3SC-B10</strain>
    </source>
</reference>
<keyword evidence="3 5" id="KW-1133">Transmembrane helix</keyword>
<evidence type="ECO:0000256" key="2">
    <source>
        <dbReference type="ARBA" id="ARBA00022692"/>
    </source>
</evidence>
<protein>
    <submittedName>
        <fullName evidence="7">ABC transporter permease</fullName>
    </submittedName>
</protein>
<feature type="transmembrane region" description="Helical" evidence="5">
    <location>
        <begin position="357"/>
        <end position="378"/>
    </location>
</feature>
<feature type="domain" description="ABC-2 type transporter transmembrane" evidence="6">
    <location>
        <begin position="22"/>
        <end position="379"/>
    </location>
</feature>
<feature type="transmembrane region" description="Helical" evidence="5">
    <location>
        <begin position="228"/>
        <end position="253"/>
    </location>
</feature>
<dbReference type="Pfam" id="PF12698">
    <property type="entry name" value="ABC2_membrane_3"/>
    <property type="match status" value="1"/>
</dbReference>
<comment type="caution">
    <text evidence="7">The sequence shown here is derived from an EMBL/GenBank/DDBJ whole genome shotgun (WGS) entry which is preliminary data.</text>
</comment>
<evidence type="ECO:0000256" key="1">
    <source>
        <dbReference type="ARBA" id="ARBA00004141"/>
    </source>
</evidence>
<dbReference type="Proteomes" id="UP001174209">
    <property type="component" value="Unassembled WGS sequence"/>
</dbReference>
<evidence type="ECO:0000259" key="6">
    <source>
        <dbReference type="Pfam" id="PF12698"/>
    </source>
</evidence>
<feature type="transmembrane region" description="Helical" evidence="5">
    <location>
        <begin position="305"/>
        <end position="326"/>
    </location>
</feature>
<dbReference type="EMBL" id="JAROCG010000001">
    <property type="protein sequence ID" value="MDN4609568.1"/>
    <property type="molecule type" value="Genomic_DNA"/>
</dbReference>